<reference evidence="1" key="1">
    <citation type="submission" date="2018-02" db="EMBL/GenBank/DDBJ databases">
        <title>Rhizophora mucronata_Transcriptome.</title>
        <authorList>
            <person name="Meera S.P."/>
            <person name="Sreeshan A."/>
            <person name="Augustine A."/>
        </authorList>
    </citation>
    <scope>NUCLEOTIDE SEQUENCE</scope>
    <source>
        <tissue evidence="1">Leaf</tissue>
    </source>
</reference>
<protein>
    <submittedName>
        <fullName evidence="1">Uncharacterized protein</fullName>
    </submittedName>
</protein>
<evidence type="ECO:0000313" key="1">
    <source>
        <dbReference type="EMBL" id="MBX41083.1"/>
    </source>
</evidence>
<dbReference type="EMBL" id="GGEC01060599">
    <property type="protein sequence ID" value="MBX41083.1"/>
    <property type="molecule type" value="Transcribed_RNA"/>
</dbReference>
<dbReference type="AlphaFoldDB" id="A0A2P2NF57"/>
<accession>A0A2P2NF57</accession>
<organism evidence="1">
    <name type="scientific">Rhizophora mucronata</name>
    <name type="common">Asiatic mangrove</name>
    <dbReference type="NCBI Taxonomy" id="61149"/>
    <lineage>
        <taxon>Eukaryota</taxon>
        <taxon>Viridiplantae</taxon>
        <taxon>Streptophyta</taxon>
        <taxon>Embryophyta</taxon>
        <taxon>Tracheophyta</taxon>
        <taxon>Spermatophyta</taxon>
        <taxon>Magnoliopsida</taxon>
        <taxon>eudicotyledons</taxon>
        <taxon>Gunneridae</taxon>
        <taxon>Pentapetalae</taxon>
        <taxon>rosids</taxon>
        <taxon>fabids</taxon>
        <taxon>Malpighiales</taxon>
        <taxon>Rhizophoraceae</taxon>
        <taxon>Rhizophora</taxon>
    </lineage>
</organism>
<proteinExistence type="predicted"/>
<sequence>MLKYALQEKSGMKFWPNCVNIALKGGEIKGGLLTNKTKMQTHLKQDLTK</sequence>
<name>A0A2P2NF57_RHIMU</name>